<dbReference type="Pfam" id="PF15956">
    <property type="entry name" value="DUF4760"/>
    <property type="match status" value="1"/>
</dbReference>
<keyword evidence="2" id="KW-1185">Reference proteome</keyword>
<evidence type="ECO:0000313" key="2">
    <source>
        <dbReference type="Proteomes" id="UP001500730"/>
    </source>
</evidence>
<sequence length="111" mass="12190">MADREDGALLVQLAQWGSAMGIEEAQKAIWAESFDPDTASTDDVLVSRVLNWGETVGTLTKNGLLDTDLVLDWLWVSGLWSRVGPAAVKLREKQGVPELYENFEALATRQG</sequence>
<organism evidence="1 2">
    <name type="scientific">Terrabacter carboxydivorans</name>
    <dbReference type="NCBI Taxonomy" id="619730"/>
    <lineage>
        <taxon>Bacteria</taxon>
        <taxon>Bacillati</taxon>
        <taxon>Actinomycetota</taxon>
        <taxon>Actinomycetes</taxon>
        <taxon>Micrococcales</taxon>
        <taxon>Intrasporangiaceae</taxon>
        <taxon>Terrabacter</taxon>
    </lineage>
</organism>
<gene>
    <name evidence="1" type="ORF">GCM10009858_41930</name>
</gene>
<protein>
    <submittedName>
        <fullName evidence="1">Uncharacterized protein</fullName>
    </submittedName>
</protein>
<dbReference type="InterPro" id="IPR031876">
    <property type="entry name" value="DUF4760"/>
</dbReference>
<proteinExistence type="predicted"/>
<dbReference type="EMBL" id="BAAARE010000026">
    <property type="protein sequence ID" value="GAA2499211.1"/>
    <property type="molecule type" value="Genomic_DNA"/>
</dbReference>
<reference evidence="2" key="1">
    <citation type="journal article" date="2019" name="Int. J. Syst. Evol. Microbiol.">
        <title>The Global Catalogue of Microorganisms (GCM) 10K type strain sequencing project: providing services to taxonomists for standard genome sequencing and annotation.</title>
        <authorList>
            <consortium name="The Broad Institute Genomics Platform"/>
            <consortium name="The Broad Institute Genome Sequencing Center for Infectious Disease"/>
            <person name="Wu L."/>
            <person name="Ma J."/>
        </authorList>
    </citation>
    <scope>NUCLEOTIDE SEQUENCE [LARGE SCALE GENOMIC DNA]</scope>
    <source>
        <strain evidence="2">JCM 16259</strain>
    </source>
</reference>
<name>A0ABP5ZIN6_9MICO</name>
<accession>A0ABP5ZIN6</accession>
<evidence type="ECO:0000313" key="1">
    <source>
        <dbReference type="EMBL" id="GAA2499211.1"/>
    </source>
</evidence>
<comment type="caution">
    <text evidence="1">The sequence shown here is derived from an EMBL/GenBank/DDBJ whole genome shotgun (WGS) entry which is preliminary data.</text>
</comment>
<dbReference type="Proteomes" id="UP001500730">
    <property type="component" value="Unassembled WGS sequence"/>
</dbReference>
<dbReference type="RefSeq" id="WP_344257042.1">
    <property type="nucleotide sequence ID" value="NZ_BAAARE010000026.1"/>
</dbReference>